<dbReference type="CDD" id="cd03699">
    <property type="entry name" value="EF4_II"/>
    <property type="match status" value="1"/>
</dbReference>
<dbReference type="GO" id="GO:0005886">
    <property type="term" value="C:plasma membrane"/>
    <property type="evidence" value="ECO:0007669"/>
    <property type="project" value="UniProtKB-SubCell"/>
</dbReference>
<dbReference type="PRINTS" id="PR00315">
    <property type="entry name" value="ELONGATNFCT"/>
</dbReference>
<dbReference type="SUPFAM" id="SSF50447">
    <property type="entry name" value="Translation proteins"/>
    <property type="match status" value="1"/>
</dbReference>
<evidence type="ECO:0000256" key="11">
    <source>
        <dbReference type="ARBA" id="ARBA00066744"/>
    </source>
</evidence>
<dbReference type="NCBIfam" id="TIGR00231">
    <property type="entry name" value="small_GTP"/>
    <property type="match status" value="1"/>
</dbReference>
<dbReference type="FunFam" id="3.40.50.300:FF:000078">
    <property type="entry name" value="Elongation factor 4"/>
    <property type="match status" value="1"/>
</dbReference>
<keyword evidence="7 12" id="KW-0472">Membrane</keyword>
<evidence type="ECO:0000256" key="4">
    <source>
        <dbReference type="ARBA" id="ARBA00022801"/>
    </source>
</evidence>
<dbReference type="PROSITE" id="PS51722">
    <property type="entry name" value="G_TR_2"/>
    <property type="match status" value="1"/>
</dbReference>
<dbReference type="InterPro" id="IPR031157">
    <property type="entry name" value="G_TR_CS"/>
</dbReference>
<dbReference type="Pfam" id="PF06421">
    <property type="entry name" value="LepA_C"/>
    <property type="match status" value="1"/>
</dbReference>
<comment type="caution">
    <text evidence="14">The sequence shown here is derived from an EMBL/GenBank/DDBJ whole genome shotgun (WGS) entry which is preliminary data.</text>
</comment>
<feature type="binding site" evidence="12">
    <location>
        <begin position="129"/>
        <end position="132"/>
    </location>
    <ligand>
        <name>GTP</name>
        <dbReference type="ChEBI" id="CHEBI:37565"/>
    </ligand>
</feature>
<dbReference type="InterPro" id="IPR035647">
    <property type="entry name" value="EFG_III/V"/>
</dbReference>
<dbReference type="Pfam" id="PF00679">
    <property type="entry name" value="EFG_C"/>
    <property type="match status" value="1"/>
</dbReference>
<evidence type="ECO:0000256" key="7">
    <source>
        <dbReference type="ARBA" id="ARBA00023136"/>
    </source>
</evidence>
<keyword evidence="6 12" id="KW-0342">GTP-binding</keyword>
<dbReference type="Pfam" id="PF03144">
    <property type="entry name" value="GTP_EFTU_D2"/>
    <property type="match status" value="1"/>
</dbReference>
<dbReference type="InterPro" id="IPR035654">
    <property type="entry name" value="LepA_IV"/>
</dbReference>
<dbReference type="InterPro" id="IPR004161">
    <property type="entry name" value="EFTu-like_2"/>
</dbReference>
<dbReference type="Gene3D" id="3.30.70.2570">
    <property type="entry name" value="Elongation factor 4, C-terminal domain"/>
    <property type="match status" value="1"/>
</dbReference>
<dbReference type="NCBIfam" id="TIGR01393">
    <property type="entry name" value="lepA"/>
    <property type="match status" value="1"/>
</dbReference>
<dbReference type="InterPro" id="IPR005225">
    <property type="entry name" value="Small_GTP-bd"/>
</dbReference>
<evidence type="ECO:0000256" key="5">
    <source>
        <dbReference type="ARBA" id="ARBA00022917"/>
    </source>
</evidence>
<keyword evidence="4 12" id="KW-0378">Hydrolase</keyword>
<dbReference type="GO" id="GO:0003746">
    <property type="term" value="F:translation elongation factor activity"/>
    <property type="evidence" value="ECO:0007669"/>
    <property type="project" value="UniProtKB-UniRule"/>
</dbReference>
<protein>
    <recommendedName>
        <fullName evidence="11 12">Elongation factor 4</fullName>
        <shortName evidence="12">EF-4</shortName>
        <ecNumber evidence="11 12">3.6.5.n1</ecNumber>
    </recommendedName>
    <alternativeName>
        <fullName evidence="12">Ribosomal back-translocase LepA</fullName>
    </alternativeName>
</protein>
<dbReference type="HAMAP" id="MF_00071">
    <property type="entry name" value="LepA"/>
    <property type="match status" value="1"/>
</dbReference>
<proteinExistence type="inferred from homology"/>
<comment type="subcellular location">
    <subcellularLocation>
        <location evidence="12">Cell membrane</location>
        <topology evidence="12">Peripheral membrane protein</topology>
        <orientation evidence="12">Cytoplasmic side</orientation>
    </subcellularLocation>
</comment>
<reference evidence="14 15" key="1">
    <citation type="submission" date="2017-09" db="EMBL/GenBank/DDBJ databases">
        <title>Depth-based differentiation of microbial function through sediment-hosted aquifers and enrichment of novel symbionts in the deep terrestrial subsurface.</title>
        <authorList>
            <person name="Probst A.J."/>
            <person name="Ladd B."/>
            <person name="Jarett J.K."/>
            <person name="Geller-Mcgrath D.E."/>
            <person name="Sieber C.M."/>
            <person name="Emerson J.B."/>
            <person name="Anantharaman K."/>
            <person name="Thomas B.C."/>
            <person name="Malmstrom R."/>
            <person name="Stieglmeier M."/>
            <person name="Klingl A."/>
            <person name="Woyke T."/>
            <person name="Ryan C.M."/>
            <person name="Banfield J.F."/>
        </authorList>
    </citation>
    <scope>NUCLEOTIDE SEQUENCE [LARGE SCALE GENOMIC DNA]</scope>
    <source>
        <strain evidence="14">CG10_big_fil_rev_8_21_14_0_10_48_11</strain>
    </source>
</reference>
<evidence type="ECO:0000313" key="14">
    <source>
        <dbReference type="EMBL" id="PJE76226.1"/>
    </source>
</evidence>
<dbReference type="GO" id="GO:0005525">
    <property type="term" value="F:GTP binding"/>
    <property type="evidence" value="ECO:0007669"/>
    <property type="project" value="UniProtKB-UniRule"/>
</dbReference>
<dbReference type="CDD" id="cd01890">
    <property type="entry name" value="LepA"/>
    <property type="match status" value="1"/>
</dbReference>
<dbReference type="SUPFAM" id="SSF54980">
    <property type="entry name" value="EF-G C-terminal domain-like"/>
    <property type="match status" value="2"/>
</dbReference>
<dbReference type="FunFam" id="2.40.30.10:FF:000015">
    <property type="entry name" value="Translation factor GUF1, mitochondrial"/>
    <property type="match status" value="1"/>
</dbReference>
<dbReference type="InterPro" id="IPR038363">
    <property type="entry name" value="LepA_C_sf"/>
</dbReference>
<dbReference type="Proteomes" id="UP000231152">
    <property type="component" value="Unassembled WGS sequence"/>
</dbReference>
<keyword evidence="2 12" id="KW-1003">Cell membrane</keyword>
<dbReference type="Gene3D" id="3.30.70.870">
    <property type="entry name" value="Elongation Factor G (Translational Gtpase), domain 3"/>
    <property type="match status" value="1"/>
</dbReference>
<dbReference type="CDD" id="cd03709">
    <property type="entry name" value="lepA_C"/>
    <property type="match status" value="1"/>
</dbReference>
<evidence type="ECO:0000256" key="1">
    <source>
        <dbReference type="ARBA" id="ARBA00005454"/>
    </source>
</evidence>
<dbReference type="FunFam" id="3.30.70.240:FF:000007">
    <property type="entry name" value="Translation factor GUF1, mitochondrial"/>
    <property type="match status" value="1"/>
</dbReference>
<comment type="catalytic activity">
    <reaction evidence="8 12">
        <text>GTP + H2O = GDP + phosphate + H(+)</text>
        <dbReference type="Rhea" id="RHEA:19669"/>
        <dbReference type="ChEBI" id="CHEBI:15377"/>
        <dbReference type="ChEBI" id="CHEBI:15378"/>
        <dbReference type="ChEBI" id="CHEBI:37565"/>
        <dbReference type="ChEBI" id="CHEBI:43474"/>
        <dbReference type="ChEBI" id="CHEBI:58189"/>
        <dbReference type="EC" id="3.6.5.n1"/>
    </reaction>
</comment>
<evidence type="ECO:0000256" key="10">
    <source>
        <dbReference type="ARBA" id="ARBA00061052"/>
    </source>
</evidence>
<dbReference type="PANTHER" id="PTHR43512">
    <property type="entry name" value="TRANSLATION FACTOR GUF1-RELATED"/>
    <property type="match status" value="1"/>
</dbReference>
<dbReference type="GO" id="GO:0045727">
    <property type="term" value="P:positive regulation of translation"/>
    <property type="evidence" value="ECO:0007669"/>
    <property type="project" value="UniProtKB-UniRule"/>
</dbReference>
<dbReference type="InterPro" id="IPR013842">
    <property type="entry name" value="LepA_CTD"/>
</dbReference>
<feature type="domain" description="Tr-type G" evidence="13">
    <location>
        <begin position="5"/>
        <end position="182"/>
    </location>
</feature>
<gene>
    <name evidence="12" type="primary">lepA</name>
    <name evidence="14" type="ORF">COV04_00535</name>
</gene>
<keyword evidence="14" id="KW-0251">Elongation factor</keyword>
<evidence type="ECO:0000259" key="13">
    <source>
        <dbReference type="PROSITE" id="PS51722"/>
    </source>
</evidence>
<dbReference type="Gene3D" id="2.40.30.10">
    <property type="entry name" value="Translation factors"/>
    <property type="match status" value="1"/>
</dbReference>
<dbReference type="CDD" id="cd16260">
    <property type="entry name" value="EF4_III"/>
    <property type="match status" value="1"/>
</dbReference>
<dbReference type="Gene3D" id="3.30.70.240">
    <property type="match status" value="1"/>
</dbReference>
<dbReference type="EC" id="3.6.5.n1" evidence="11 12"/>
<keyword evidence="3 12" id="KW-0547">Nucleotide-binding</keyword>
<dbReference type="InterPro" id="IPR009000">
    <property type="entry name" value="Transl_B-barrel_sf"/>
</dbReference>
<accession>A0A2M8LFS5</accession>
<keyword evidence="5 12" id="KW-0648">Protein biosynthesis</keyword>
<sequence>MYKQEEIRNFCIIAHIDHGKSTLADRLLQRTGAIEERLLKSQHLDTMDIERERGITIKLQPVRMLYHEVELNLIDTPGHVDFTYEVSRSLAAVEGAILLVDATQGVQAQTLANLYLALEQNVEILPVINKIDLPNADVAGVSKEIQKLLGCRDEEILRASGKTGIGVEAILDRIIEIVPPPHGKEEYPLRALIFDSVFDEYRGVIIYIRVVDGSVVPGQKIRFAATSAETVVEELGALCPGLTPTKELTAGEIGYVVTGLKEVKLSRVGDTVITAAEPKTAALPGYREVRPMVYVGIFPEEGSEHQTLRDALERLSLNDAALQFEPEHSAALGFGFRVGFLGLLHLEVTQERLRREYNLELVVTSPSVAYRVYLRNGESLVVKSPHDLPRMETIERVEEPWVSLDIITPASHIGGIMPLVSSRRGEYNTTEYIGDRALLHYRLPLQSILVDFYDKLKSASSGYASMNYQLDGYETADVVRMDVLIAEEPAESLSTIVYRDELVERGRKITSHLKDVLPRQQFVLKIQASVGGKVVAAERLSALRKDVTAKLYGGDVTRKRKLLDKQKKGKQRMAEHGRGKVAIPPETFISILKR</sequence>
<dbReference type="FunFam" id="3.30.70.2570:FF:000001">
    <property type="entry name" value="Translation factor GUF1, mitochondrial"/>
    <property type="match status" value="1"/>
</dbReference>
<dbReference type="InterPro" id="IPR027417">
    <property type="entry name" value="P-loop_NTPase"/>
</dbReference>
<dbReference type="SMART" id="SM00838">
    <property type="entry name" value="EFG_C"/>
    <property type="match status" value="1"/>
</dbReference>
<dbReference type="FunFam" id="3.30.70.870:FF:000004">
    <property type="entry name" value="Translation factor GUF1, mitochondrial"/>
    <property type="match status" value="1"/>
</dbReference>
<dbReference type="Gene3D" id="3.40.50.300">
    <property type="entry name" value="P-loop containing nucleotide triphosphate hydrolases"/>
    <property type="match status" value="1"/>
</dbReference>
<dbReference type="Pfam" id="PF00009">
    <property type="entry name" value="GTP_EFTU"/>
    <property type="match status" value="1"/>
</dbReference>
<evidence type="ECO:0000256" key="9">
    <source>
        <dbReference type="ARBA" id="ARBA00057626"/>
    </source>
</evidence>
<dbReference type="InterPro" id="IPR000795">
    <property type="entry name" value="T_Tr_GTP-bd_dom"/>
</dbReference>
<comment type="similarity">
    <text evidence="1 12">Belongs to the TRAFAC class translation factor GTPase superfamily. Classic translation factor GTPase family. LepA subfamily.</text>
</comment>
<dbReference type="InterPro" id="IPR000640">
    <property type="entry name" value="EFG_V-like"/>
</dbReference>
<dbReference type="GO" id="GO:0003924">
    <property type="term" value="F:GTPase activity"/>
    <property type="evidence" value="ECO:0007669"/>
    <property type="project" value="UniProtKB-UniRule"/>
</dbReference>
<evidence type="ECO:0000256" key="8">
    <source>
        <dbReference type="ARBA" id="ARBA00050293"/>
    </source>
</evidence>
<dbReference type="PROSITE" id="PS00301">
    <property type="entry name" value="G_TR_1"/>
    <property type="match status" value="1"/>
</dbReference>
<dbReference type="SUPFAM" id="SSF52540">
    <property type="entry name" value="P-loop containing nucleoside triphosphate hydrolases"/>
    <property type="match status" value="1"/>
</dbReference>
<dbReference type="AlphaFoldDB" id="A0A2M8LFS5"/>
<evidence type="ECO:0000256" key="6">
    <source>
        <dbReference type="ARBA" id="ARBA00023134"/>
    </source>
</evidence>
<dbReference type="PANTHER" id="PTHR43512:SF4">
    <property type="entry name" value="TRANSLATION FACTOR GUF1 HOMOLOG, CHLOROPLASTIC"/>
    <property type="match status" value="1"/>
</dbReference>
<evidence type="ECO:0000256" key="2">
    <source>
        <dbReference type="ARBA" id="ARBA00022475"/>
    </source>
</evidence>
<dbReference type="EMBL" id="PFET01000002">
    <property type="protein sequence ID" value="PJE76226.1"/>
    <property type="molecule type" value="Genomic_DNA"/>
</dbReference>
<comment type="function">
    <text evidence="9 12">Required for accurate and efficient protein synthesis under certain stress conditions. May act as a fidelity factor of the translation reaction, by catalyzing a one-codon backward translocation of tRNAs on improperly translocated ribosomes. Back-translocation proceeds from a post-translocation (POST) complex to a pre-translocation (PRE) complex, thus giving elongation factor G a second chance to translocate the tRNAs correctly. Binds to ribosomes in a GTP-dependent manner.</text>
</comment>
<dbReference type="InterPro" id="IPR006297">
    <property type="entry name" value="EF-4"/>
</dbReference>
<feature type="binding site" evidence="12">
    <location>
        <begin position="17"/>
        <end position="22"/>
    </location>
    <ligand>
        <name>GTP</name>
        <dbReference type="ChEBI" id="CHEBI:37565"/>
    </ligand>
</feature>
<evidence type="ECO:0000256" key="3">
    <source>
        <dbReference type="ARBA" id="ARBA00022741"/>
    </source>
</evidence>
<evidence type="ECO:0000313" key="15">
    <source>
        <dbReference type="Proteomes" id="UP000231152"/>
    </source>
</evidence>
<name>A0A2M8LFS5_9BACT</name>
<comment type="similarity">
    <text evidence="10">Belongs to the GTP-binding elongation factor family. LepA subfamily.</text>
</comment>
<organism evidence="14 15">
    <name type="scientific">Candidatus Uhrbacteria bacterium CG10_big_fil_rev_8_21_14_0_10_48_11</name>
    <dbReference type="NCBI Taxonomy" id="1975037"/>
    <lineage>
        <taxon>Bacteria</taxon>
        <taxon>Candidatus Uhriibacteriota</taxon>
    </lineage>
</organism>
<dbReference type="GO" id="GO:0043022">
    <property type="term" value="F:ribosome binding"/>
    <property type="evidence" value="ECO:0007669"/>
    <property type="project" value="UniProtKB-UniRule"/>
</dbReference>
<evidence type="ECO:0000256" key="12">
    <source>
        <dbReference type="HAMAP-Rule" id="MF_00071"/>
    </source>
</evidence>